<dbReference type="InParanoid" id="A0A2P5EZT2"/>
<feature type="compositionally biased region" description="Basic and acidic residues" evidence="1">
    <location>
        <begin position="7"/>
        <end position="24"/>
    </location>
</feature>
<dbReference type="AlphaFoldDB" id="A0A2P5EZT2"/>
<evidence type="ECO:0000313" key="3">
    <source>
        <dbReference type="Proteomes" id="UP000237000"/>
    </source>
</evidence>
<dbReference type="EMBL" id="JXTC01000078">
    <property type="protein sequence ID" value="PON91031.1"/>
    <property type="molecule type" value="Genomic_DNA"/>
</dbReference>
<keyword evidence="3" id="KW-1185">Reference proteome</keyword>
<dbReference type="Proteomes" id="UP000237000">
    <property type="component" value="Unassembled WGS sequence"/>
</dbReference>
<gene>
    <name evidence="2" type="ORF">TorRG33x02_132490</name>
</gene>
<protein>
    <submittedName>
        <fullName evidence="2">Uncharacterized protein</fullName>
    </submittedName>
</protein>
<reference evidence="3" key="1">
    <citation type="submission" date="2016-06" db="EMBL/GenBank/DDBJ databases">
        <title>Parallel loss of symbiosis genes in relatives of nitrogen-fixing non-legume Parasponia.</title>
        <authorList>
            <person name="Van Velzen R."/>
            <person name="Holmer R."/>
            <person name="Bu F."/>
            <person name="Rutten L."/>
            <person name="Van Zeijl A."/>
            <person name="Liu W."/>
            <person name="Santuari L."/>
            <person name="Cao Q."/>
            <person name="Sharma T."/>
            <person name="Shen D."/>
            <person name="Roswanjaya Y."/>
            <person name="Wardhani T."/>
            <person name="Kalhor M.S."/>
            <person name="Jansen J."/>
            <person name="Van den Hoogen J."/>
            <person name="Gungor B."/>
            <person name="Hartog M."/>
            <person name="Hontelez J."/>
            <person name="Verver J."/>
            <person name="Yang W.-C."/>
            <person name="Schijlen E."/>
            <person name="Repin R."/>
            <person name="Schilthuizen M."/>
            <person name="Schranz E."/>
            <person name="Heidstra R."/>
            <person name="Miyata K."/>
            <person name="Fedorova E."/>
            <person name="Kohlen W."/>
            <person name="Bisseling T."/>
            <person name="Smit S."/>
            <person name="Geurts R."/>
        </authorList>
    </citation>
    <scope>NUCLEOTIDE SEQUENCE [LARGE SCALE GENOMIC DNA]</scope>
    <source>
        <strain evidence="3">cv. RG33-2</strain>
    </source>
</reference>
<accession>A0A2P5EZT2</accession>
<feature type="region of interest" description="Disordered" evidence="1">
    <location>
        <begin position="1"/>
        <end position="26"/>
    </location>
</feature>
<name>A0A2P5EZT2_TREOI</name>
<evidence type="ECO:0000313" key="2">
    <source>
        <dbReference type="EMBL" id="PON91031.1"/>
    </source>
</evidence>
<evidence type="ECO:0000256" key="1">
    <source>
        <dbReference type="SAM" id="MobiDB-lite"/>
    </source>
</evidence>
<organism evidence="2 3">
    <name type="scientific">Trema orientale</name>
    <name type="common">Charcoal tree</name>
    <name type="synonym">Celtis orientalis</name>
    <dbReference type="NCBI Taxonomy" id="63057"/>
    <lineage>
        <taxon>Eukaryota</taxon>
        <taxon>Viridiplantae</taxon>
        <taxon>Streptophyta</taxon>
        <taxon>Embryophyta</taxon>
        <taxon>Tracheophyta</taxon>
        <taxon>Spermatophyta</taxon>
        <taxon>Magnoliopsida</taxon>
        <taxon>eudicotyledons</taxon>
        <taxon>Gunneridae</taxon>
        <taxon>Pentapetalae</taxon>
        <taxon>rosids</taxon>
        <taxon>fabids</taxon>
        <taxon>Rosales</taxon>
        <taxon>Cannabaceae</taxon>
        <taxon>Trema</taxon>
    </lineage>
</organism>
<proteinExistence type="predicted"/>
<sequence>MAGEGKSTMEGRRSRIGASDEKIRSGGGSHAVFLVWCGYSVVDFWRGAAAVWSFVMREGKMEEK</sequence>
<comment type="caution">
    <text evidence="2">The sequence shown here is derived from an EMBL/GenBank/DDBJ whole genome shotgun (WGS) entry which is preliminary data.</text>
</comment>